<dbReference type="AlphaFoldDB" id="A0AAW0JC39"/>
<evidence type="ECO:0000259" key="2">
    <source>
        <dbReference type="Pfam" id="PF14392"/>
    </source>
</evidence>
<feature type="region of interest" description="Disordered" evidence="1">
    <location>
        <begin position="175"/>
        <end position="235"/>
    </location>
</feature>
<dbReference type="InterPro" id="IPR025836">
    <property type="entry name" value="Zn_knuckle_CX2CX4HX4C"/>
</dbReference>
<evidence type="ECO:0000313" key="4">
    <source>
        <dbReference type="Proteomes" id="UP000237347"/>
    </source>
</evidence>
<dbReference type="Proteomes" id="UP000237347">
    <property type="component" value="Unassembled WGS sequence"/>
</dbReference>
<accession>A0AAW0JC39</accession>
<protein>
    <recommendedName>
        <fullName evidence="2">Zinc knuckle CX2CX4HX4C domain-containing protein</fullName>
    </recommendedName>
</protein>
<reference evidence="3 4" key="1">
    <citation type="journal article" date="2018" name="Sci. Data">
        <title>The draft genome sequence of cork oak.</title>
        <authorList>
            <person name="Ramos A.M."/>
            <person name="Usie A."/>
            <person name="Barbosa P."/>
            <person name="Barros P.M."/>
            <person name="Capote T."/>
            <person name="Chaves I."/>
            <person name="Simoes F."/>
            <person name="Abreu I."/>
            <person name="Carrasquinho I."/>
            <person name="Faro C."/>
            <person name="Guimaraes J.B."/>
            <person name="Mendonca D."/>
            <person name="Nobrega F."/>
            <person name="Rodrigues L."/>
            <person name="Saibo N.J.M."/>
            <person name="Varela M.C."/>
            <person name="Egas C."/>
            <person name="Matos J."/>
            <person name="Miguel C.M."/>
            <person name="Oliveira M.M."/>
            <person name="Ricardo C.P."/>
            <person name="Goncalves S."/>
        </authorList>
    </citation>
    <scope>NUCLEOTIDE SEQUENCE [LARGE SCALE GENOMIC DNA]</scope>
    <source>
        <strain evidence="4">cv. HL8</strain>
    </source>
</reference>
<organism evidence="3 4">
    <name type="scientific">Quercus suber</name>
    <name type="common">Cork oak</name>
    <dbReference type="NCBI Taxonomy" id="58331"/>
    <lineage>
        <taxon>Eukaryota</taxon>
        <taxon>Viridiplantae</taxon>
        <taxon>Streptophyta</taxon>
        <taxon>Embryophyta</taxon>
        <taxon>Tracheophyta</taxon>
        <taxon>Spermatophyta</taxon>
        <taxon>Magnoliopsida</taxon>
        <taxon>eudicotyledons</taxon>
        <taxon>Gunneridae</taxon>
        <taxon>Pentapetalae</taxon>
        <taxon>rosids</taxon>
        <taxon>fabids</taxon>
        <taxon>Fagales</taxon>
        <taxon>Fagaceae</taxon>
        <taxon>Quercus</taxon>
    </lineage>
</organism>
<dbReference type="InterPro" id="IPR040256">
    <property type="entry name" value="At4g02000-like"/>
</dbReference>
<dbReference type="PANTHER" id="PTHR31286">
    <property type="entry name" value="GLYCINE-RICH CELL WALL STRUCTURAL PROTEIN 1.8-LIKE"/>
    <property type="match status" value="1"/>
</dbReference>
<dbReference type="PANTHER" id="PTHR31286:SF167">
    <property type="entry name" value="OS09G0268800 PROTEIN"/>
    <property type="match status" value="1"/>
</dbReference>
<dbReference type="Pfam" id="PF14392">
    <property type="entry name" value="zf-CCHC_4"/>
    <property type="match status" value="1"/>
</dbReference>
<dbReference type="EMBL" id="PKMF04000606">
    <property type="protein sequence ID" value="KAK7824330.1"/>
    <property type="molecule type" value="Genomic_DNA"/>
</dbReference>
<gene>
    <name evidence="3" type="ORF">CFP56_034553</name>
</gene>
<comment type="caution">
    <text evidence="3">The sequence shown here is derived from an EMBL/GenBank/DDBJ whole genome shotgun (WGS) entry which is preliminary data.</text>
</comment>
<proteinExistence type="predicted"/>
<evidence type="ECO:0000313" key="3">
    <source>
        <dbReference type="EMBL" id="KAK7824330.1"/>
    </source>
</evidence>
<name>A0AAW0JC39_QUESU</name>
<feature type="compositionally biased region" description="Basic and acidic residues" evidence="1">
    <location>
        <begin position="175"/>
        <end position="184"/>
    </location>
</feature>
<keyword evidence="4" id="KW-1185">Reference proteome</keyword>
<feature type="compositionally biased region" description="Basic and acidic residues" evidence="1">
    <location>
        <begin position="225"/>
        <end position="235"/>
    </location>
</feature>
<feature type="domain" description="Zinc knuckle CX2CX4HX4C" evidence="2">
    <location>
        <begin position="110"/>
        <end position="152"/>
    </location>
</feature>
<sequence length="235" mass="26245">MVEELEELWKKLSFTEEEIDDVELRSGSTKVAIVRGKKYYTEGPHTNRADSKGDRTEVVSILDSNVQPVIEKQNKGDWVAIGFKLGEVLDVDVPESRVHWGKCLRVRIRIDATKRLVRGKRVTIEEGKNRYEWLPNFCYSCGMLSHGIKECLEGPANALQNAGKLQYGAWMRGEPMRRGNKENHSPNMDGGLEGGGITETRSEAENSSYTELRGASVVGSLHAPRLADRGDDSPT</sequence>
<evidence type="ECO:0000256" key="1">
    <source>
        <dbReference type="SAM" id="MobiDB-lite"/>
    </source>
</evidence>